<feature type="region of interest" description="Disordered" evidence="1">
    <location>
        <begin position="1"/>
        <end position="93"/>
    </location>
</feature>
<proteinExistence type="predicted"/>
<sequence length="93" mass="10386">GRRAGRPHRPLRTRAGGLGAHSGRCQRGARQEGTSEHRRAPPRNRVPPELPRPRLLRALGLRHREAPRREGHPDQRRDRRAGRGDPAPLGGSL</sequence>
<reference evidence="2" key="1">
    <citation type="submission" date="2020-02" db="EMBL/GenBank/DDBJ databases">
        <authorList>
            <person name="Meier V. D."/>
        </authorList>
    </citation>
    <scope>NUCLEOTIDE SEQUENCE</scope>
    <source>
        <strain evidence="2">AVDCRST_MAG01</strain>
    </source>
</reference>
<evidence type="ECO:0000313" key="2">
    <source>
        <dbReference type="EMBL" id="CAA9386198.1"/>
    </source>
</evidence>
<feature type="non-terminal residue" evidence="2">
    <location>
        <position position="93"/>
    </location>
</feature>
<evidence type="ECO:0000256" key="1">
    <source>
        <dbReference type="SAM" id="MobiDB-lite"/>
    </source>
</evidence>
<feature type="non-terminal residue" evidence="2">
    <location>
        <position position="1"/>
    </location>
</feature>
<organism evidence="2">
    <name type="scientific">uncultured Rubrobacteraceae bacterium</name>
    <dbReference type="NCBI Taxonomy" id="349277"/>
    <lineage>
        <taxon>Bacteria</taxon>
        <taxon>Bacillati</taxon>
        <taxon>Actinomycetota</taxon>
        <taxon>Rubrobacteria</taxon>
        <taxon>Rubrobacterales</taxon>
        <taxon>Rubrobacteraceae</taxon>
        <taxon>environmental samples</taxon>
    </lineage>
</organism>
<feature type="compositionally biased region" description="Basic and acidic residues" evidence="1">
    <location>
        <begin position="29"/>
        <end position="39"/>
    </location>
</feature>
<protein>
    <submittedName>
        <fullName evidence="2">Nitrile hydratase beta subunit</fullName>
    </submittedName>
</protein>
<accession>A0A6J4NFU9</accession>
<name>A0A6J4NFU9_9ACTN</name>
<feature type="compositionally biased region" description="Low complexity" evidence="1">
    <location>
        <begin position="84"/>
        <end position="93"/>
    </location>
</feature>
<dbReference type="EMBL" id="CADCUW010000036">
    <property type="protein sequence ID" value="CAA9386198.1"/>
    <property type="molecule type" value="Genomic_DNA"/>
</dbReference>
<dbReference type="AlphaFoldDB" id="A0A6J4NFU9"/>
<feature type="compositionally biased region" description="Basic and acidic residues" evidence="1">
    <location>
        <begin position="62"/>
        <end position="83"/>
    </location>
</feature>
<gene>
    <name evidence="2" type="ORF">AVDCRST_MAG01-01-252</name>
</gene>
<feature type="compositionally biased region" description="Basic residues" evidence="1">
    <location>
        <begin position="1"/>
        <end position="12"/>
    </location>
</feature>